<organism evidence="1 2">
    <name type="scientific">Balnearium lithotrophicum</name>
    <dbReference type="NCBI Taxonomy" id="223788"/>
    <lineage>
        <taxon>Bacteria</taxon>
        <taxon>Pseudomonadati</taxon>
        <taxon>Aquificota</taxon>
        <taxon>Aquificia</taxon>
        <taxon>Desulfurobacteriales</taxon>
        <taxon>Desulfurobacteriaceae</taxon>
        <taxon>Balnearium</taxon>
    </lineage>
</organism>
<dbReference type="Proteomes" id="UP000317315">
    <property type="component" value="Unassembled WGS sequence"/>
</dbReference>
<reference evidence="1 2" key="1">
    <citation type="submission" date="2017-05" db="EMBL/GenBank/DDBJ databases">
        <authorList>
            <person name="Varghese N."/>
            <person name="Submissions S."/>
        </authorList>
    </citation>
    <scope>NUCLEOTIDE SEQUENCE [LARGE SCALE GENOMIC DNA]</scope>
    <source>
        <strain evidence="1 2">DSM 16304</strain>
    </source>
</reference>
<keyword evidence="2" id="KW-1185">Reference proteome</keyword>
<accession>A0A521CRC6</accession>
<gene>
    <name evidence="1" type="ORF">SAMN06269117_11469</name>
</gene>
<evidence type="ECO:0000313" key="1">
    <source>
        <dbReference type="EMBL" id="SMO62029.1"/>
    </source>
</evidence>
<dbReference type="RefSeq" id="WP_142935702.1">
    <property type="nucleotide sequence ID" value="NZ_FXTM01000014.1"/>
</dbReference>
<proteinExistence type="predicted"/>
<sequence>MEFPFTPSYESLSKLKGIKGDWGDKFKVSLNFSFSGTQKNDFLLFHSKNSFNNFDYYLKNKTVGQGIRSSFKAKDVDAVVSIKDGATLWVNESISEISVNAGSADQTLNVSLSPMGTLRIAMEYVGEEEYLYIVEGDNLLIISIQNDTLMMSLKTTNSSSAVGISVKDLYDGGDLGKVISFSVGYDLEKFTLSHGGHTKSIENNAIDMANATVQCLQNTYDFIIFDTEFPDRILQILNQPLTDSVSISVNEPDISISEAVPTFVYGRLGVTATFLTKEVKFTPEGDVFKTKIDLTEV</sequence>
<dbReference type="EMBL" id="FXTM01000014">
    <property type="protein sequence ID" value="SMO62029.1"/>
    <property type="molecule type" value="Genomic_DNA"/>
</dbReference>
<dbReference type="AlphaFoldDB" id="A0A521CRC6"/>
<protein>
    <submittedName>
        <fullName evidence="1">Uncharacterized protein</fullName>
    </submittedName>
</protein>
<name>A0A521CRC6_9BACT</name>
<evidence type="ECO:0000313" key="2">
    <source>
        <dbReference type="Proteomes" id="UP000317315"/>
    </source>
</evidence>